<evidence type="ECO:0000256" key="4">
    <source>
        <dbReference type="ARBA" id="ARBA00023136"/>
    </source>
</evidence>
<proteinExistence type="inferred from homology"/>
<keyword evidence="3" id="KW-0732">Signal</keyword>
<feature type="domain" description="RagB/SusD" evidence="6">
    <location>
        <begin position="403"/>
        <end position="676"/>
    </location>
</feature>
<evidence type="ECO:0000256" key="3">
    <source>
        <dbReference type="ARBA" id="ARBA00022729"/>
    </source>
</evidence>
<dbReference type="KEGG" id="bcel:BcellWH2_04215"/>
<evidence type="ECO:0000259" key="7">
    <source>
        <dbReference type="Pfam" id="PF14322"/>
    </source>
</evidence>
<keyword evidence="5" id="KW-0998">Cell outer membrane</keyword>
<dbReference type="GO" id="GO:0009279">
    <property type="term" value="C:cell outer membrane"/>
    <property type="evidence" value="ECO:0007669"/>
    <property type="project" value="UniProtKB-SubCell"/>
</dbReference>
<reference evidence="8 9" key="1">
    <citation type="journal article" date="2015" name="Science">
        <title>Genetic determinants of in vivo fitness and diet responsiveness in multiple human gut Bacteroides.</title>
        <authorList>
            <person name="Wu M."/>
            <person name="McNulty N.P."/>
            <person name="Rodionov D.A."/>
            <person name="Khoroshkin M.S."/>
            <person name="Griffin N.W."/>
            <person name="Cheng J."/>
            <person name="Latreille P."/>
            <person name="Kerstetter R.A."/>
            <person name="Terrapon N."/>
            <person name="Henrissat B."/>
            <person name="Osterman A.L."/>
            <person name="Gordon J.I."/>
        </authorList>
    </citation>
    <scope>NUCLEOTIDE SEQUENCE [LARGE SCALE GENOMIC DNA]</scope>
    <source>
        <strain evidence="8 9">WH2</strain>
    </source>
</reference>
<dbReference type="Gene3D" id="1.25.40.390">
    <property type="match status" value="1"/>
</dbReference>
<dbReference type="InterPro" id="IPR033985">
    <property type="entry name" value="SusD-like_N"/>
</dbReference>
<dbReference type="Proteomes" id="UP000061809">
    <property type="component" value="Chromosome"/>
</dbReference>
<evidence type="ECO:0000256" key="1">
    <source>
        <dbReference type="ARBA" id="ARBA00004442"/>
    </source>
</evidence>
<dbReference type="InterPro" id="IPR011990">
    <property type="entry name" value="TPR-like_helical_dom_sf"/>
</dbReference>
<dbReference type="InterPro" id="IPR012944">
    <property type="entry name" value="SusD_RagB_dom"/>
</dbReference>
<comment type="subcellular location">
    <subcellularLocation>
        <location evidence="1">Cell outer membrane</location>
    </subcellularLocation>
</comment>
<comment type="similarity">
    <text evidence="2">Belongs to the SusD family.</text>
</comment>
<gene>
    <name evidence="8" type="ORF">BcellWH2_04215</name>
</gene>
<keyword evidence="4" id="KW-0472">Membrane</keyword>
<name>A0A0P0GVR4_9BACE</name>
<evidence type="ECO:0000256" key="5">
    <source>
        <dbReference type="ARBA" id="ARBA00023237"/>
    </source>
</evidence>
<accession>A0A0P0GVR4</accession>
<feature type="domain" description="SusD-like N-terminal" evidence="7">
    <location>
        <begin position="21"/>
        <end position="230"/>
    </location>
</feature>
<evidence type="ECO:0000313" key="9">
    <source>
        <dbReference type="Proteomes" id="UP000061809"/>
    </source>
</evidence>
<dbReference type="SUPFAM" id="SSF48452">
    <property type="entry name" value="TPR-like"/>
    <property type="match status" value="1"/>
</dbReference>
<sequence length="683" mass="78829">MKYKLLYAVVTVQLLFTACSDFLDTASPSEQSAQAIFENEGMAKAAVMGVYSYLGDTYVYGQKMSVNWQGNSDTDMSNGFMENPSSDKNGDSGPANFWADWYNKTTQWGNIFKLTELASTAVDGIRNSKLYEEGSITMKYLLGEALTLRSLAYLELVRRWGDVPFKDGIANSDLSNVYMGKINRDSIYPFLIRDMQEAVECLPWVGEVGDYNCERVTKGFAKGLLARIALFAGGWSIRDGNQFSDANVEHYPNLENNPGMKEMNNYYVGRTKDWRKYYEIAEEQCAEIIGDPQNPHQLDPDYGNIWKTVCHLDYNPYNENMFEVANGLGYSGDIGSLMGRRMDNKPENFGGSYACSNAFYFYSFLPQDKRRDYACYWATYKKDNTYVREVMGNNIMGVSYGKWGYFWTCDAYRNLLLTATSRVPTGINWILMRYPDIFLMFAEARYGLGKGEDTVNEKAGISARQALEKVRERAFGTGSPEIKKYDADFFNAIVNERAWEFGGEAIRKLDLIRWGLLDQKIEEMKEAMLLMLDGTQTIKIFDRVYEPSDFPDKLYFKYDKNNEFIDWESVNFYERLAFNPDQNVYTEVNWFPVNNWNLEDERRVNDLVNNSVKILLYASGLRASYNYDELFSKLKYGDLIKKKFITMTAGNGVCNYRHLYPIYYDDIYKSKGYLENSYGYDYK</sequence>
<dbReference type="Pfam" id="PF14322">
    <property type="entry name" value="SusD-like_3"/>
    <property type="match status" value="1"/>
</dbReference>
<evidence type="ECO:0000259" key="6">
    <source>
        <dbReference type="Pfam" id="PF07980"/>
    </source>
</evidence>
<dbReference type="RefSeq" id="WP_026367831.1">
    <property type="nucleotide sequence ID" value="NZ_CP012801.1"/>
</dbReference>
<dbReference type="EMBL" id="CP012801">
    <property type="protein sequence ID" value="ALJ61432.1"/>
    <property type="molecule type" value="Genomic_DNA"/>
</dbReference>
<protein>
    <submittedName>
        <fullName evidence="8">SusD family protein</fullName>
    </submittedName>
</protein>
<dbReference type="AlphaFoldDB" id="A0A0P0GVR4"/>
<evidence type="ECO:0000313" key="8">
    <source>
        <dbReference type="EMBL" id="ALJ61432.1"/>
    </source>
</evidence>
<dbReference type="PROSITE" id="PS51257">
    <property type="entry name" value="PROKAR_LIPOPROTEIN"/>
    <property type="match status" value="1"/>
</dbReference>
<dbReference type="PATRIC" id="fig|246787.4.peg.4357"/>
<organism evidence="8 9">
    <name type="scientific">Bacteroides cellulosilyticus</name>
    <dbReference type="NCBI Taxonomy" id="246787"/>
    <lineage>
        <taxon>Bacteria</taxon>
        <taxon>Pseudomonadati</taxon>
        <taxon>Bacteroidota</taxon>
        <taxon>Bacteroidia</taxon>
        <taxon>Bacteroidales</taxon>
        <taxon>Bacteroidaceae</taxon>
        <taxon>Bacteroides</taxon>
    </lineage>
</organism>
<evidence type="ECO:0000256" key="2">
    <source>
        <dbReference type="ARBA" id="ARBA00006275"/>
    </source>
</evidence>
<dbReference type="Pfam" id="PF07980">
    <property type="entry name" value="SusD_RagB"/>
    <property type="match status" value="1"/>
</dbReference>